<protein>
    <submittedName>
        <fullName evidence="1">DUF1178 family protein</fullName>
    </submittedName>
</protein>
<sequence length="150" mass="16244">MIRYALSCAQDHSFESWFQNADAFDALLRAGQLSCPICGDAKVSKGLMAPAVSPSRRAEAAKARAEAPSEAAPLAAQSELEKALAEMRRHIETNSEYVGGNFVSEARAMHEGETPGRSIYGEAKPEEARKLLDDGIAVTPLPFLPRRKTN</sequence>
<evidence type="ECO:0000313" key="1">
    <source>
        <dbReference type="EMBL" id="MDQ2065778.1"/>
    </source>
</evidence>
<proteinExistence type="predicted"/>
<comment type="caution">
    <text evidence="1">The sequence shown here is derived from an EMBL/GenBank/DDBJ whole genome shotgun (WGS) entry which is preliminary data.</text>
</comment>
<dbReference type="PIRSF" id="PIRSF032131">
    <property type="entry name" value="UCP032131"/>
    <property type="match status" value="1"/>
</dbReference>
<dbReference type="RefSeq" id="WP_306679467.1">
    <property type="nucleotide sequence ID" value="NZ_JAVDBT010000004.1"/>
</dbReference>
<dbReference type="Proteomes" id="UP001239680">
    <property type="component" value="Unassembled WGS sequence"/>
</dbReference>
<reference evidence="1 2" key="1">
    <citation type="submission" date="2023-08" db="EMBL/GenBank/DDBJ databases">
        <title>Characterization of two Paracoccaceae strains isolated from Phycosphere and proposal of Xinfangfangia lacusdiani sp. nov.</title>
        <authorList>
            <person name="Deng Y."/>
            <person name="Zhang Y.Q."/>
        </authorList>
    </citation>
    <scope>NUCLEOTIDE SEQUENCE [LARGE SCALE GENOMIC DNA]</scope>
    <source>
        <strain evidence="1 2">CPCC 101601</strain>
    </source>
</reference>
<accession>A0ABU0VVR5</accession>
<evidence type="ECO:0000313" key="2">
    <source>
        <dbReference type="Proteomes" id="UP001239680"/>
    </source>
</evidence>
<dbReference type="EMBL" id="JAVDBT010000004">
    <property type="protein sequence ID" value="MDQ2065778.1"/>
    <property type="molecule type" value="Genomic_DNA"/>
</dbReference>
<keyword evidence="2" id="KW-1185">Reference proteome</keyword>
<dbReference type="InterPro" id="IPR009562">
    <property type="entry name" value="DUF1178"/>
</dbReference>
<organism evidence="1 2">
    <name type="scientific">Pseudogemmobacter lacusdianii</name>
    <dbReference type="NCBI Taxonomy" id="3069608"/>
    <lineage>
        <taxon>Bacteria</taxon>
        <taxon>Pseudomonadati</taxon>
        <taxon>Pseudomonadota</taxon>
        <taxon>Alphaproteobacteria</taxon>
        <taxon>Rhodobacterales</taxon>
        <taxon>Paracoccaceae</taxon>
        <taxon>Pseudogemmobacter</taxon>
    </lineage>
</organism>
<dbReference type="Pfam" id="PF06676">
    <property type="entry name" value="DUF1178"/>
    <property type="match status" value="1"/>
</dbReference>
<gene>
    <name evidence="1" type="ORF">Q9295_05300</name>
</gene>
<name>A0ABU0VVR5_9RHOB</name>